<evidence type="ECO:0000313" key="3">
    <source>
        <dbReference type="Proteomes" id="UP000286773"/>
    </source>
</evidence>
<dbReference type="InterPro" id="IPR053225">
    <property type="entry name" value="Acyl-CoA_N-acyltransferase"/>
</dbReference>
<evidence type="ECO:0000259" key="1">
    <source>
        <dbReference type="PROSITE" id="PS51186"/>
    </source>
</evidence>
<dbReference type="Proteomes" id="UP000286773">
    <property type="component" value="Unassembled WGS sequence"/>
</dbReference>
<name>A0A430APZ0_9ENTE</name>
<feature type="domain" description="N-acetyltransferase" evidence="1">
    <location>
        <begin position="117"/>
        <end position="237"/>
    </location>
</feature>
<dbReference type="GO" id="GO:0016747">
    <property type="term" value="F:acyltransferase activity, transferring groups other than amino-acyl groups"/>
    <property type="evidence" value="ECO:0007669"/>
    <property type="project" value="InterPro"/>
</dbReference>
<sequence>MNMHNKKMKNALNYLSRDKMSHVDMLQSIASQKSDIILATNYGVLLHDKRANLYLLSVDSKSNMNEFLDKFSSPQLLSVHQDFLADEISKRFGLSISMVCKQAVWGSSLDSSHLEYAIIQPLNIQHLDKVYALYSHKIGKKYLQKRIQSNNLFGYFENDELVAFIGLHEEGSMGMLEVKSEFRNRVIGSKLLLWLVNELIEHKKVPFSQIEIDNQTSYLLHEKLGFEFSDGFVYWLE</sequence>
<dbReference type="SUPFAM" id="SSF55729">
    <property type="entry name" value="Acyl-CoA N-acyltransferases (Nat)"/>
    <property type="match status" value="1"/>
</dbReference>
<gene>
    <name evidence="2" type="ORF">CBF27_10760</name>
</gene>
<dbReference type="Pfam" id="PF08445">
    <property type="entry name" value="FR47"/>
    <property type="match status" value="1"/>
</dbReference>
<dbReference type="PANTHER" id="PTHR20958">
    <property type="entry name" value="GLYCINE N-ACYLTRANSFERASE-LIKE PROTEIN"/>
    <property type="match status" value="1"/>
</dbReference>
<proteinExistence type="predicted"/>
<dbReference type="CDD" id="cd04301">
    <property type="entry name" value="NAT_SF"/>
    <property type="match status" value="1"/>
</dbReference>
<dbReference type="PROSITE" id="PS51186">
    <property type="entry name" value="GNAT"/>
    <property type="match status" value="1"/>
</dbReference>
<dbReference type="InterPro" id="IPR013653">
    <property type="entry name" value="GCN5-like_dom"/>
</dbReference>
<dbReference type="EMBL" id="NGKC01000013">
    <property type="protein sequence ID" value="RSU10220.1"/>
    <property type="molecule type" value="Genomic_DNA"/>
</dbReference>
<organism evidence="2 3">
    <name type="scientific">Vagococcus acidifermentans</name>
    <dbReference type="NCBI Taxonomy" id="564710"/>
    <lineage>
        <taxon>Bacteria</taxon>
        <taxon>Bacillati</taxon>
        <taxon>Bacillota</taxon>
        <taxon>Bacilli</taxon>
        <taxon>Lactobacillales</taxon>
        <taxon>Enterococcaceae</taxon>
        <taxon>Vagococcus</taxon>
    </lineage>
</organism>
<dbReference type="AlphaFoldDB" id="A0A430APZ0"/>
<keyword evidence="3" id="KW-1185">Reference proteome</keyword>
<comment type="caution">
    <text evidence="2">The sequence shown here is derived from an EMBL/GenBank/DDBJ whole genome shotgun (WGS) entry which is preliminary data.</text>
</comment>
<protein>
    <recommendedName>
        <fullName evidence="1">N-acetyltransferase domain-containing protein</fullName>
    </recommendedName>
</protein>
<reference evidence="2 3" key="1">
    <citation type="submission" date="2017-05" db="EMBL/GenBank/DDBJ databases">
        <title>Vagococcus spp. assemblies.</title>
        <authorList>
            <person name="Gulvik C.A."/>
        </authorList>
    </citation>
    <scope>NUCLEOTIDE SEQUENCE [LARGE SCALE GENOMIC DNA]</scope>
    <source>
        <strain evidence="2 3">LMG 24798</strain>
    </source>
</reference>
<dbReference type="PANTHER" id="PTHR20958:SF6">
    <property type="entry name" value="GLYCINE N-ACYLTRANSFERASE-LIKE PROTEIN"/>
    <property type="match status" value="1"/>
</dbReference>
<accession>A0A430APZ0</accession>
<dbReference type="InterPro" id="IPR000182">
    <property type="entry name" value="GNAT_dom"/>
</dbReference>
<evidence type="ECO:0000313" key="2">
    <source>
        <dbReference type="EMBL" id="RSU10220.1"/>
    </source>
</evidence>
<dbReference type="Gene3D" id="3.40.630.30">
    <property type="match status" value="1"/>
</dbReference>
<dbReference type="InterPro" id="IPR016181">
    <property type="entry name" value="Acyl_CoA_acyltransferase"/>
</dbReference>